<evidence type="ECO:0000313" key="14">
    <source>
        <dbReference type="EMBL" id="TDA38411.1"/>
    </source>
</evidence>
<keyword evidence="10 12" id="KW-0067">ATP-binding</keyword>
<dbReference type="GO" id="GO:0004017">
    <property type="term" value="F:AMP kinase activity"/>
    <property type="evidence" value="ECO:0007669"/>
    <property type="project" value="UniProtKB-UniRule"/>
</dbReference>
<proteinExistence type="inferred from homology"/>
<keyword evidence="9 12" id="KW-0418">Kinase</keyword>
<evidence type="ECO:0000256" key="8">
    <source>
        <dbReference type="ARBA" id="ARBA00022741"/>
    </source>
</evidence>
<evidence type="ECO:0000256" key="4">
    <source>
        <dbReference type="ARBA" id="ARBA00012955"/>
    </source>
</evidence>
<evidence type="ECO:0000256" key="9">
    <source>
        <dbReference type="ARBA" id="ARBA00022777"/>
    </source>
</evidence>
<reference evidence="14 16" key="1">
    <citation type="journal article" date="2019" name="Nat. Microbiol.">
        <title>Expanding anaerobic alkane metabolism in the domain of Archaea.</title>
        <authorList>
            <person name="Wang Y."/>
            <person name="Wegener G."/>
            <person name="Hou J."/>
            <person name="Wang F."/>
            <person name="Xiao X."/>
        </authorList>
    </citation>
    <scope>NUCLEOTIDE SEQUENCE [LARGE SCALE GENOMIC DNA]</scope>
    <source>
        <strain evidence="14">WYZ-LMO11</strain>
    </source>
</reference>
<dbReference type="GO" id="GO:0005737">
    <property type="term" value="C:cytoplasm"/>
    <property type="evidence" value="ECO:0007669"/>
    <property type="project" value="UniProtKB-SubCell"/>
</dbReference>
<comment type="caution">
    <text evidence="13">The sequence shown here is derived from an EMBL/GenBank/DDBJ whole genome shotgun (WGS) entry which is preliminary data.</text>
</comment>
<comment type="similarity">
    <text evidence="3 12">Belongs to the archaeal adenylate kinase family.</text>
</comment>
<feature type="binding site" evidence="12">
    <location>
        <begin position="11"/>
        <end position="19"/>
    </location>
    <ligand>
        <name>ATP</name>
        <dbReference type="ChEBI" id="CHEBI:30616"/>
    </ligand>
</feature>
<evidence type="ECO:0000256" key="7">
    <source>
        <dbReference type="ARBA" id="ARBA00022679"/>
    </source>
</evidence>
<keyword evidence="8 12" id="KW-0547">Nucleotide-binding</keyword>
<evidence type="ECO:0000256" key="2">
    <source>
        <dbReference type="ARBA" id="ARBA00004496"/>
    </source>
</evidence>
<evidence type="ECO:0000313" key="13">
    <source>
        <dbReference type="EMBL" id="RZN55410.1"/>
    </source>
</evidence>
<dbReference type="NCBIfam" id="NF003122">
    <property type="entry name" value="PRK04040.1"/>
    <property type="match status" value="1"/>
</dbReference>
<dbReference type="InterPro" id="IPR027417">
    <property type="entry name" value="P-loop_NTPase"/>
</dbReference>
<evidence type="ECO:0000256" key="10">
    <source>
        <dbReference type="ARBA" id="ARBA00022840"/>
    </source>
</evidence>
<sequence>MKKGKLVIVIGVPGVGKTTVINSALEYCKENKIEVEYVNYGDIMFEEAKKIVSNRDEIRKLSVEKQKSLQLNAANRIVEITKEKNVLLDTHMFIRTENGYMSGIPIWVAEKLMPDSIVLIEASPEEISKRRKKDSGIRIREEDTPEKINEHQLMGRAGAASLAILTGCTILILENREGHYKEVGKTIASLFMR</sequence>
<protein>
    <recommendedName>
        <fullName evidence="5 12">Adenylate kinase</fullName>
        <shortName evidence="12">AK</shortName>
        <ecNumber evidence="4 12">2.7.4.3</ecNumber>
    </recommendedName>
    <alternativeName>
        <fullName evidence="11 12">ATP-AMP transphosphorylase</fullName>
    </alternativeName>
</protein>
<evidence type="ECO:0000256" key="3">
    <source>
        <dbReference type="ARBA" id="ARBA00007088"/>
    </source>
</evidence>
<comment type="subcellular location">
    <subcellularLocation>
        <location evidence="2 12">Cytoplasm</location>
    </subcellularLocation>
</comment>
<dbReference type="Proteomes" id="UP000317265">
    <property type="component" value="Unassembled WGS sequence"/>
</dbReference>
<evidence type="ECO:0000256" key="5">
    <source>
        <dbReference type="ARBA" id="ARBA00019926"/>
    </source>
</evidence>
<dbReference type="Gene3D" id="3.40.50.300">
    <property type="entry name" value="P-loop containing nucleotide triphosphate hydrolases"/>
    <property type="match status" value="1"/>
</dbReference>
<reference evidence="13 15" key="2">
    <citation type="journal article" date="2019" name="Nat. Microbiol.">
        <title>Wide diversity of methane and short-chain alkane metabolisms in uncultured archaea.</title>
        <authorList>
            <person name="Borrel G."/>
            <person name="Adam P.S."/>
            <person name="McKay L.J."/>
            <person name="Chen L.X."/>
            <person name="Sierra-Garcia I.N."/>
            <person name="Sieber C.M."/>
            <person name="Letourneur Q."/>
            <person name="Ghozlane A."/>
            <person name="Andersen G.L."/>
            <person name="Li W.J."/>
            <person name="Hallam S.J."/>
            <person name="Muyzer G."/>
            <person name="de Oliveira V.M."/>
            <person name="Inskeep W.P."/>
            <person name="Banfield J.F."/>
            <person name="Gribaldo S."/>
        </authorList>
    </citation>
    <scope>NUCLEOTIDE SEQUENCE [LARGE SCALE GENOMIC DNA]</scope>
    <source>
        <strain evidence="13">Verst-YHS</strain>
    </source>
</reference>
<evidence type="ECO:0000256" key="11">
    <source>
        <dbReference type="ARBA" id="ARBA00033336"/>
    </source>
</evidence>
<evidence type="ECO:0000313" key="16">
    <source>
        <dbReference type="Proteomes" id="UP000317265"/>
    </source>
</evidence>
<evidence type="ECO:0000256" key="12">
    <source>
        <dbReference type="HAMAP-Rule" id="MF_00234"/>
    </source>
</evidence>
<evidence type="ECO:0000256" key="1">
    <source>
        <dbReference type="ARBA" id="ARBA00000582"/>
    </source>
</evidence>
<dbReference type="Pfam" id="PF13207">
    <property type="entry name" value="AAA_17"/>
    <property type="match status" value="1"/>
</dbReference>
<evidence type="ECO:0000256" key="6">
    <source>
        <dbReference type="ARBA" id="ARBA00022490"/>
    </source>
</evidence>
<dbReference type="Proteomes" id="UP000316080">
    <property type="component" value="Unassembled WGS sequence"/>
</dbReference>
<dbReference type="AlphaFoldDB" id="A0A520KEU2"/>
<dbReference type="EMBL" id="RXIH01000044">
    <property type="protein sequence ID" value="RZN55410.1"/>
    <property type="molecule type" value="Genomic_DNA"/>
</dbReference>
<evidence type="ECO:0000313" key="15">
    <source>
        <dbReference type="Proteomes" id="UP000316080"/>
    </source>
</evidence>
<name>A0A520KEU2_9CREN</name>
<organism evidence="13 15">
    <name type="scientific">Thermoproteota archaeon</name>
    <dbReference type="NCBI Taxonomy" id="2056631"/>
    <lineage>
        <taxon>Archaea</taxon>
        <taxon>Thermoproteota</taxon>
    </lineage>
</organism>
<dbReference type="EC" id="2.7.4.3" evidence="4 12"/>
<accession>A0A520KEU2</accession>
<dbReference type="EMBL" id="QNVI01000052">
    <property type="protein sequence ID" value="TDA38411.1"/>
    <property type="molecule type" value="Genomic_DNA"/>
</dbReference>
<dbReference type="InterPro" id="IPR023477">
    <property type="entry name" value="Adenylate_kinase_AdkA"/>
</dbReference>
<keyword evidence="7 12" id="KW-0808">Transferase</keyword>
<dbReference type="HAMAP" id="MF_00234">
    <property type="entry name" value="Adenylate_kinase_AdkA"/>
    <property type="match status" value="1"/>
</dbReference>
<dbReference type="SUPFAM" id="SSF52540">
    <property type="entry name" value="P-loop containing nucleoside triphosphate hydrolases"/>
    <property type="match status" value="1"/>
</dbReference>
<keyword evidence="6 12" id="KW-0963">Cytoplasm</keyword>
<comment type="catalytic activity">
    <reaction evidence="1 12">
        <text>AMP + ATP = 2 ADP</text>
        <dbReference type="Rhea" id="RHEA:12973"/>
        <dbReference type="ChEBI" id="CHEBI:30616"/>
        <dbReference type="ChEBI" id="CHEBI:456215"/>
        <dbReference type="ChEBI" id="CHEBI:456216"/>
        <dbReference type="EC" id="2.7.4.3"/>
    </reaction>
</comment>
<dbReference type="GO" id="GO:0005524">
    <property type="term" value="F:ATP binding"/>
    <property type="evidence" value="ECO:0007669"/>
    <property type="project" value="UniProtKB-UniRule"/>
</dbReference>
<gene>
    <name evidence="12" type="primary">adkA</name>
    <name evidence="14" type="ORF">DSO09_04465</name>
    <name evidence="13" type="ORF">EF809_05470</name>
</gene>